<feature type="transmembrane region" description="Helical" evidence="1">
    <location>
        <begin position="172"/>
        <end position="192"/>
    </location>
</feature>
<accession>A0A1Q8CMH0</accession>
<keyword evidence="3" id="KW-1185">Reference proteome</keyword>
<dbReference type="NCBIfam" id="TIGR04222">
    <property type="entry name" value="near_uncomplex"/>
    <property type="match status" value="1"/>
</dbReference>
<gene>
    <name evidence="2" type="ORF">BU204_21760</name>
</gene>
<dbReference type="EMBL" id="MSIE01000040">
    <property type="protein sequence ID" value="OLF15549.1"/>
    <property type="molecule type" value="Genomic_DNA"/>
</dbReference>
<sequence length="275" mass="28222">MGELWEISGSAFLVLYAVGVALGVAVVLAARWAARRPPKPDAPPRVDEFDLAFLAGGPDRMVRTAVAELVRTGRLRVNRAGRLSATTDEDPSHPLESLVLRHVGGGGTNAQAVVRACVASDAIRETSDRLTASGLLTSPAAAKRARWLAPLGLWAVVAVGAVRWNVDITEGAAVSFLPLLLVGSVVAAVALMRRPLLRLTAAGERVLDSVDDEGEFVRVALRGLSAVSDPEIRRLLAPPVGRAPAARSTYGTGACGTGASCGAHAAGCGSGGGGS</sequence>
<protein>
    <recommendedName>
        <fullName evidence="4">TIGR04222 domain-containing membrane protein</fullName>
    </recommendedName>
</protein>
<organism evidence="2 3">
    <name type="scientific">Actinophytocola xanthii</name>
    <dbReference type="NCBI Taxonomy" id="1912961"/>
    <lineage>
        <taxon>Bacteria</taxon>
        <taxon>Bacillati</taxon>
        <taxon>Actinomycetota</taxon>
        <taxon>Actinomycetes</taxon>
        <taxon>Pseudonocardiales</taxon>
        <taxon>Pseudonocardiaceae</taxon>
    </lineage>
</organism>
<dbReference type="OrthoDB" id="3620552at2"/>
<dbReference type="RefSeq" id="WP_075127562.1">
    <property type="nucleotide sequence ID" value="NZ_MSIE01000040.1"/>
</dbReference>
<dbReference type="AlphaFoldDB" id="A0A1Q8CMH0"/>
<evidence type="ECO:0000313" key="2">
    <source>
        <dbReference type="EMBL" id="OLF15549.1"/>
    </source>
</evidence>
<name>A0A1Q8CMH0_9PSEU</name>
<keyword evidence="1" id="KW-0472">Membrane</keyword>
<keyword evidence="1" id="KW-1133">Transmembrane helix</keyword>
<dbReference type="InterPro" id="IPR026467">
    <property type="entry name" value="Ser/Gly_Cys_C_dom"/>
</dbReference>
<evidence type="ECO:0000313" key="3">
    <source>
        <dbReference type="Proteomes" id="UP000185596"/>
    </source>
</evidence>
<dbReference type="Proteomes" id="UP000185596">
    <property type="component" value="Unassembled WGS sequence"/>
</dbReference>
<comment type="caution">
    <text evidence="2">The sequence shown here is derived from an EMBL/GenBank/DDBJ whole genome shotgun (WGS) entry which is preliminary data.</text>
</comment>
<feature type="transmembrane region" description="Helical" evidence="1">
    <location>
        <begin position="147"/>
        <end position="166"/>
    </location>
</feature>
<evidence type="ECO:0008006" key="4">
    <source>
        <dbReference type="Google" id="ProtNLM"/>
    </source>
</evidence>
<reference evidence="2 3" key="1">
    <citation type="submission" date="2016-12" db="EMBL/GenBank/DDBJ databases">
        <title>The draft genome sequence of Actinophytocola sp. 11-183.</title>
        <authorList>
            <person name="Wang W."/>
            <person name="Yuan L."/>
        </authorList>
    </citation>
    <scope>NUCLEOTIDE SEQUENCE [LARGE SCALE GENOMIC DNA]</scope>
    <source>
        <strain evidence="2 3">11-183</strain>
    </source>
</reference>
<keyword evidence="1" id="KW-0812">Transmembrane</keyword>
<feature type="transmembrane region" description="Helical" evidence="1">
    <location>
        <begin position="12"/>
        <end position="30"/>
    </location>
</feature>
<proteinExistence type="predicted"/>
<dbReference type="STRING" id="1912961.BU204_21760"/>
<evidence type="ECO:0000256" key="1">
    <source>
        <dbReference type="SAM" id="Phobius"/>
    </source>
</evidence>